<organism evidence="2 3">
    <name type="scientific">Phytophthora rubi</name>
    <dbReference type="NCBI Taxonomy" id="129364"/>
    <lineage>
        <taxon>Eukaryota</taxon>
        <taxon>Sar</taxon>
        <taxon>Stramenopiles</taxon>
        <taxon>Oomycota</taxon>
        <taxon>Peronosporomycetes</taxon>
        <taxon>Peronosporales</taxon>
        <taxon>Peronosporaceae</taxon>
        <taxon>Phytophthora</taxon>
    </lineage>
</organism>
<sequence>MGDHGGVVDDRFAKRATASGADDHNCVVPDGQKQAGATGKMARKVWFQLLDAATRDAYADTQTESVSSDGVTDIDDLRKAIREKYRHENPDLLEGVVAGQLRIYANRAVYDDKNGQPLDEDSRIGLVGPTKRGALVVVVTAPPALRLTAYASYPAFLKKAIEIANVMLTHHKYFELELSADNTTRRNLRHVKVKFRRPEEGSLYGWSDRSARAKVIFVNEVLLHRMQMIDQADNSHEYQCIVFVVAATIFHECAHLALRWKNILDSPDKFQLEVGTIMGTKLFHGTCRVKIQQSTRATSKMSERSRRMWTKEMAILDVVIDGMNGLSVIRADHLNKFFTLGKLCGKTLFPLVLTMHRRTKGATAFRDAGRKRRRTPPEDPNILMPPLCGIPKNRYESQDNIVEKHKVALLVWVTSSCMSNTEGDRVTNQ</sequence>
<feature type="region of interest" description="Disordered" evidence="1">
    <location>
        <begin position="363"/>
        <end position="386"/>
    </location>
</feature>
<dbReference type="AlphaFoldDB" id="A0A6A3NJ85"/>
<dbReference type="Proteomes" id="UP000435112">
    <property type="component" value="Unassembled WGS sequence"/>
</dbReference>
<proteinExistence type="predicted"/>
<comment type="caution">
    <text evidence="2">The sequence shown here is derived from an EMBL/GenBank/DDBJ whole genome shotgun (WGS) entry which is preliminary data.</text>
</comment>
<reference evidence="2 3" key="1">
    <citation type="submission" date="2018-09" db="EMBL/GenBank/DDBJ databases">
        <title>Genomic investigation of the strawberry pathogen Phytophthora fragariae indicates pathogenicity is determined by transcriptional variation in three key races.</title>
        <authorList>
            <person name="Adams T.M."/>
            <person name="Armitage A.D."/>
            <person name="Sobczyk M.K."/>
            <person name="Bates H.J."/>
            <person name="Dunwell J.M."/>
            <person name="Nellist C.F."/>
            <person name="Harrison R.J."/>
        </authorList>
    </citation>
    <scope>NUCLEOTIDE SEQUENCE [LARGE SCALE GENOMIC DNA]</scope>
    <source>
        <strain evidence="2 3">SCRP324</strain>
    </source>
</reference>
<name>A0A6A3NJ85_9STRA</name>
<dbReference type="EMBL" id="QXFU01000177">
    <property type="protein sequence ID" value="KAE9041303.1"/>
    <property type="molecule type" value="Genomic_DNA"/>
</dbReference>
<protein>
    <submittedName>
        <fullName evidence="2">Uncharacterized protein</fullName>
    </submittedName>
</protein>
<evidence type="ECO:0000313" key="3">
    <source>
        <dbReference type="Proteomes" id="UP000435112"/>
    </source>
</evidence>
<evidence type="ECO:0000313" key="2">
    <source>
        <dbReference type="EMBL" id="KAE9041303.1"/>
    </source>
</evidence>
<gene>
    <name evidence="2" type="ORF">PR002_g4526</name>
</gene>
<dbReference type="OrthoDB" id="120324at2759"/>
<evidence type="ECO:0000256" key="1">
    <source>
        <dbReference type="SAM" id="MobiDB-lite"/>
    </source>
</evidence>
<accession>A0A6A3NJ85</accession>